<evidence type="ECO:0000313" key="3">
    <source>
        <dbReference type="Proteomes" id="UP000092966"/>
    </source>
</evidence>
<proteinExistence type="predicted"/>
<reference evidence="2 3" key="1">
    <citation type="submission" date="2015-07" db="EMBL/GenBank/DDBJ databases">
        <title>Comparative genome sequencing reveals within-host evolution of Neisseria meningitidis during.</title>
        <authorList>
            <person name="Klughammer J."/>
            <person name="Dittrich M."/>
            <person name="Mueller T."/>
            <person name="Blom J."/>
            <person name="Goesmann A."/>
            <person name="Vogel U."/>
            <person name="Frosch M."/>
            <person name="Bock C."/>
            <person name="Schoen C."/>
        </authorList>
    </citation>
    <scope>NUCLEOTIDE SEQUENCE [LARGE SCALE GENOMIC DNA]</scope>
    <source>
        <strain evidence="2 3">DE8555</strain>
    </source>
</reference>
<organism evidence="2 3">
    <name type="scientific">Neisseria meningitidis</name>
    <dbReference type="NCBI Taxonomy" id="487"/>
    <lineage>
        <taxon>Bacteria</taxon>
        <taxon>Pseudomonadati</taxon>
        <taxon>Pseudomonadota</taxon>
        <taxon>Betaproteobacteria</taxon>
        <taxon>Neisseriales</taxon>
        <taxon>Neisseriaceae</taxon>
        <taxon>Neisseria</taxon>
    </lineage>
</organism>
<protein>
    <submittedName>
        <fullName evidence="2">Uncharacterized protein</fullName>
    </submittedName>
</protein>
<gene>
    <name evidence="2" type="ORF">DE8555_1069</name>
</gene>
<dbReference type="Proteomes" id="UP000092966">
    <property type="component" value="Chromosome"/>
</dbReference>
<dbReference type="AlphaFoldDB" id="A0AAC9GDN5"/>
<feature type="transmembrane region" description="Helical" evidence="1">
    <location>
        <begin position="62"/>
        <end position="89"/>
    </location>
</feature>
<name>A0AAC9GDN5_NEIME</name>
<keyword evidence="1" id="KW-0472">Membrane</keyword>
<accession>A0AAC9GDN5</accession>
<sequence>MQKCRLKPEKRLSDDICSDGISNIFLPARDVAVGRDIQPVPVGEVAAVQINNPPDNGFSGSILGILSSAWVIGMIVPEINLPCLLVIILKIGAMPLMPEVLIAP</sequence>
<keyword evidence="1" id="KW-0812">Transmembrane</keyword>
<evidence type="ECO:0000313" key="2">
    <source>
        <dbReference type="EMBL" id="ANW91628.1"/>
    </source>
</evidence>
<evidence type="ECO:0000256" key="1">
    <source>
        <dbReference type="SAM" id="Phobius"/>
    </source>
</evidence>
<keyword evidence="1" id="KW-1133">Transmembrane helix</keyword>
<dbReference type="EMBL" id="CP012393">
    <property type="protein sequence ID" value="ANW91628.1"/>
    <property type="molecule type" value="Genomic_DNA"/>
</dbReference>